<evidence type="ECO:0000256" key="6">
    <source>
        <dbReference type="ARBA" id="ARBA00023315"/>
    </source>
</evidence>
<dbReference type="Pfam" id="PF00132">
    <property type="entry name" value="Hexapep"/>
    <property type="match status" value="2"/>
</dbReference>
<dbReference type="PANTHER" id="PTHR43378">
    <property type="entry name" value="UDP-3-O-ACYLGLUCOSAMINE N-ACYLTRANSFERASE"/>
    <property type="match status" value="1"/>
</dbReference>
<protein>
    <recommendedName>
        <fullName evidence="7">UDP-3-O-acylglucosamine N-acyltransferase</fullName>
        <ecNumber evidence="7">2.3.1.191</ecNumber>
    </recommendedName>
</protein>
<feature type="active site" description="Proton acceptor" evidence="7">
    <location>
        <position position="262"/>
    </location>
</feature>
<comment type="pathway">
    <text evidence="7">Bacterial outer membrane biogenesis; LPS lipid A biosynthesis.</text>
</comment>
<organism evidence="8 9">
    <name type="scientific">Roseobacter fucihabitans</name>
    <dbReference type="NCBI Taxonomy" id="1537242"/>
    <lineage>
        <taxon>Bacteria</taxon>
        <taxon>Pseudomonadati</taxon>
        <taxon>Pseudomonadota</taxon>
        <taxon>Alphaproteobacteria</taxon>
        <taxon>Rhodobacterales</taxon>
        <taxon>Roseobacteraceae</taxon>
        <taxon>Roseobacter</taxon>
    </lineage>
</organism>
<dbReference type="InterPro" id="IPR001451">
    <property type="entry name" value="Hexapep"/>
</dbReference>
<gene>
    <name evidence="7 8" type="primary">lpxD</name>
    <name evidence="8" type="ORF">ROLI_020480</name>
</gene>
<sequence length="366" mass="37811">MAGTSFTVADIAASLEADAFGDLSLRIMRVCEPKDAGRDDLAIATNKSYAEDLSAGQARAALLWQGADWEALGLKAAIIPRRPRYAMSSLTQLMDAGQGFGTGIHPSAVIDPSASIAEGVTIGPLTVIAAGAQIGAGSVIGPQCFIGWNAHIGKNASLREAVSIGARVTIGAGFIAQPGARIGGDGFSFTTPDASGVEAARETLGDQKDTTAQSWRRIHSLGAVTIGDDVEVGANATIDYGTIRDTKIGDRTKIDNLVHIGHNCIIGDDCLICGQVGIAGSVNVGNNVVLGGQVGVSDNIFIGDGVIAGGASKIFSNVPAGRTILGSPATKMETQMESYKAMRRLPRMMRDVAALKRVVFKTGSDD</sequence>
<keyword evidence="1 7" id="KW-0444">Lipid biosynthesis</keyword>
<evidence type="ECO:0000313" key="8">
    <source>
        <dbReference type="EMBL" id="WVX48963.1"/>
    </source>
</evidence>
<dbReference type="HAMAP" id="MF_00523">
    <property type="entry name" value="LpxD"/>
    <property type="match status" value="1"/>
</dbReference>
<dbReference type="InterPro" id="IPR011004">
    <property type="entry name" value="Trimer_LpxA-like_sf"/>
</dbReference>
<evidence type="ECO:0000256" key="4">
    <source>
        <dbReference type="ARBA" id="ARBA00022737"/>
    </source>
</evidence>
<evidence type="ECO:0000313" key="9">
    <source>
        <dbReference type="Proteomes" id="UP001318682"/>
    </source>
</evidence>
<keyword evidence="9" id="KW-1185">Reference proteome</keyword>
<evidence type="ECO:0000256" key="3">
    <source>
        <dbReference type="ARBA" id="ARBA00022679"/>
    </source>
</evidence>
<dbReference type="GO" id="GO:0016746">
    <property type="term" value="F:acyltransferase activity"/>
    <property type="evidence" value="ECO:0007669"/>
    <property type="project" value="UniProtKB-KW"/>
</dbReference>
<keyword evidence="6 7" id="KW-0012">Acyltransferase</keyword>
<dbReference type="Gene3D" id="2.160.10.10">
    <property type="entry name" value="Hexapeptide repeat proteins"/>
    <property type="match status" value="1"/>
</dbReference>
<dbReference type="RefSeq" id="WP_187430753.1">
    <property type="nucleotide sequence ID" value="NZ_CP143423.1"/>
</dbReference>
<evidence type="ECO:0000256" key="5">
    <source>
        <dbReference type="ARBA" id="ARBA00023098"/>
    </source>
</evidence>
<dbReference type="NCBIfam" id="NF002060">
    <property type="entry name" value="PRK00892.1"/>
    <property type="match status" value="1"/>
</dbReference>
<proteinExistence type="inferred from homology"/>
<dbReference type="InterPro" id="IPR018357">
    <property type="entry name" value="Hexapep_transf_CS"/>
</dbReference>
<comment type="catalytic activity">
    <reaction evidence="7">
        <text>a UDP-3-O-[(3R)-3-hydroxyacyl]-alpha-D-glucosamine + a (3R)-hydroxyacyl-[ACP] = a UDP-2-N,3-O-bis[(3R)-3-hydroxyacyl]-alpha-D-glucosamine + holo-[ACP] + H(+)</text>
        <dbReference type="Rhea" id="RHEA:53836"/>
        <dbReference type="Rhea" id="RHEA-COMP:9685"/>
        <dbReference type="Rhea" id="RHEA-COMP:9945"/>
        <dbReference type="ChEBI" id="CHEBI:15378"/>
        <dbReference type="ChEBI" id="CHEBI:64479"/>
        <dbReference type="ChEBI" id="CHEBI:78827"/>
        <dbReference type="ChEBI" id="CHEBI:137740"/>
        <dbReference type="ChEBI" id="CHEBI:137748"/>
        <dbReference type="EC" id="2.3.1.191"/>
    </reaction>
</comment>
<dbReference type="CDD" id="cd03352">
    <property type="entry name" value="LbH_LpxD"/>
    <property type="match status" value="1"/>
</dbReference>
<reference evidence="9" key="1">
    <citation type="submission" date="2024-01" db="EMBL/GenBank/DDBJ databases">
        <title>Roseobacter fucihabitans sp. nov., isolated from the brown alga Fucus spiralis.</title>
        <authorList>
            <person name="Hahnke S."/>
            <person name="Berger M."/>
            <person name="Schlingloff A."/>
            <person name="Athale I."/>
            <person name="Neumann-Schaal M."/>
            <person name="Adenaya A."/>
            <person name="Poehlein A."/>
            <person name="Daniel R."/>
            <person name="Pertersen J."/>
            <person name="Brinkhoff T."/>
        </authorList>
    </citation>
    <scope>NUCLEOTIDE SEQUENCE [LARGE SCALE GENOMIC DNA]</scope>
    <source>
        <strain evidence="9">B14</strain>
    </source>
</reference>
<keyword evidence="2 7" id="KW-0441">Lipid A biosynthesis</keyword>
<dbReference type="Proteomes" id="UP001318682">
    <property type="component" value="Chromosome"/>
</dbReference>
<evidence type="ECO:0000256" key="1">
    <source>
        <dbReference type="ARBA" id="ARBA00022516"/>
    </source>
</evidence>
<evidence type="ECO:0000256" key="2">
    <source>
        <dbReference type="ARBA" id="ARBA00022556"/>
    </source>
</evidence>
<dbReference type="EC" id="2.3.1.191" evidence="7"/>
<keyword evidence="4 7" id="KW-0677">Repeat</keyword>
<dbReference type="PROSITE" id="PS00101">
    <property type="entry name" value="HEXAPEP_TRANSFERASES"/>
    <property type="match status" value="1"/>
</dbReference>
<comment type="function">
    <text evidence="7">Catalyzes the N-acylation of UDP-3-O-acylglucosamine using 3-hydroxyacyl-ACP as the acyl donor. Is involved in the biosynthesis of lipid A, a phosphorylated glycolipid that anchors the lipopolysaccharide to the outer membrane of the cell.</text>
</comment>
<comment type="similarity">
    <text evidence="7">Belongs to the transferase hexapeptide repeat family. LpxD subfamily.</text>
</comment>
<dbReference type="Gene3D" id="3.40.1390.10">
    <property type="entry name" value="MurE/MurF, N-terminal domain"/>
    <property type="match status" value="1"/>
</dbReference>
<keyword evidence="3 7" id="KW-0808">Transferase</keyword>
<name>A0ABZ2BSJ5_9RHOB</name>
<evidence type="ECO:0000256" key="7">
    <source>
        <dbReference type="HAMAP-Rule" id="MF_00523"/>
    </source>
</evidence>
<comment type="subunit">
    <text evidence="7">Homotrimer.</text>
</comment>
<dbReference type="PANTHER" id="PTHR43378:SF2">
    <property type="entry name" value="UDP-3-O-ACYLGLUCOSAMINE N-ACYLTRANSFERASE 1, MITOCHONDRIAL-RELATED"/>
    <property type="match status" value="1"/>
</dbReference>
<dbReference type="InterPro" id="IPR007691">
    <property type="entry name" value="LpxD"/>
</dbReference>
<dbReference type="EMBL" id="CP143423">
    <property type="protein sequence ID" value="WVX48963.1"/>
    <property type="molecule type" value="Genomic_DNA"/>
</dbReference>
<dbReference type="SUPFAM" id="SSF51161">
    <property type="entry name" value="Trimeric LpxA-like enzymes"/>
    <property type="match status" value="1"/>
</dbReference>
<keyword evidence="5 7" id="KW-0443">Lipid metabolism</keyword>
<accession>A0ABZ2BSJ5</accession>